<protein>
    <recommendedName>
        <fullName evidence="4">Lipoprotein</fullName>
    </recommendedName>
</protein>
<dbReference type="RefSeq" id="WP_307450108.1">
    <property type="nucleotide sequence ID" value="NZ_JAUTAL010000001.1"/>
</dbReference>
<keyword evidence="1" id="KW-1133">Transmembrane helix</keyword>
<feature type="transmembrane region" description="Helical" evidence="1">
    <location>
        <begin position="12"/>
        <end position="31"/>
    </location>
</feature>
<feature type="transmembrane region" description="Helical" evidence="1">
    <location>
        <begin position="43"/>
        <end position="62"/>
    </location>
</feature>
<proteinExistence type="predicted"/>
<dbReference type="EMBL" id="JAUTAL010000001">
    <property type="protein sequence ID" value="MDQ1096921.1"/>
    <property type="molecule type" value="Genomic_DNA"/>
</dbReference>
<keyword evidence="1" id="KW-0472">Membrane</keyword>
<keyword evidence="1" id="KW-0812">Transmembrane</keyword>
<reference evidence="2 3" key="1">
    <citation type="submission" date="2023-07" db="EMBL/GenBank/DDBJ databases">
        <title>Functional and genomic diversity of the sorghum phyllosphere microbiome.</title>
        <authorList>
            <person name="Shade A."/>
        </authorList>
    </citation>
    <scope>NUCLEOTIDE SEQUENCE [LARGE SCALE GENOMIC DNA]</scope>
    <source>
        <strain evidence="2 3">SORGH_AS_1064</strain>
    </source>
</reference>
<keyword evidence="3" id="KW-1185">Reference proteome</keyword>
<sequence>MTIKIKFKKSEIFANLLLNFAGLCIGCIMIFHNHTVASGKSLMIKVIVFAALTALIFNLLVYMRRFIKSLNNVAALEIDDSGICSNISKQKSLGWNEISYCTIKSVQMSSGRHSKILVYSYDPSLSMTIDTDVLDIDKNELLDILNQKNDLNR</sequence>
<accession>A0ABU0TIV3</accession>
<organism evidence="2 3">
    <name type="scientific">Chryseobacterium camelliae</name>
    <dbReference type="NCBI Taxonomy" id="1265445"/>
    <lineage>
        <taxon>Bacteria</taxon>
        <taxon>Pseudomonadati</taxon>
        <taxon>Bacteroidota</taxon>
        <taxon>Flavobacteriia</taxon>
        <taxon>Flavobacteriales</taxon>
        <taxon>Weeksellaceae</taxon>
        <taxon>Chryseobacterium group</taxon>
        <taxon>Chryseobacterium</taxon>
    </lineage>
</organism>
<evidence type="ECO:0000256" key="1">
    <source>
        <dbReference type="SAM" id="Phobius"/>
    </source>
</evidence>
<evidence type="ECO:0000313" key="3">
    <source>
        <dbReference type="Proteomes" id="UP001225072"/>
    </source>
</evidence>
<evidence type="ECO:0000313" key="2">
    <source>
        <dbReference type="EMBL" id="MDQ1096921.1"/>
    </source>
</evidence>
<evidence type="ECO:0008006" key="4">
    <source>
        <dbReference type="Google" id="ProtNLM"/>
    </source>
</evidence>
<comment type="caution">
    <text evidence="2">The sequence shown here is derived from an EMBL/GenBank/DDBJ whole genome shotgun (WGS) entry which is preliminary data.</text>
</comment>
<name>A0ABU0TIV3_9FLAO</name>
<dbReference type="Proteomes" id="UP001225072">
    <property type="component" value="Unassembled WGS sequence"/>
</dbReference>
<gene>
    <name evidence="2" type="ORF">QE404_002068</name>
</gene>